<dbReference type="Proteomes" id="UP000033618">
    <property type="component" value="Unassembled WGS sequence"/>
</dbReference>
<dbReference type="RefSeq" id="WP_046153335.1">
    <property type="nucleotide sequence ID" value="NZ_CADFGU010000012.1"/>
</dbReference>
<name>A0A0F5JYT3_9BURK</name>
<dbReference type="Pfam" id="PF19266">
    <property type="entry name" value="CIS_tube"/>
    <property type="match status" value="1"/>
</dbReference>
<gene>
    <name evidence="2" type="ORF">WM40_15400</name>
</gene>
<feature type="domain" description="Contractile injection system tube protein N-terminal" evidence="1">
    <location>
        <begin position="2"/>
        <end position="152"/>
    </location>
</feature>
<dbReference type="AlphaFoldDB" id="A0A0F5JYT3"/>
<accession>A0A0F5JYT3</accession>
<evidence type="ECO:0000259" key="1">
    <source>
        <dbReference type="Pfam" id="PF19266"/>
    </source>
</evidence>
<evidence type="ECO:0000313" key="2">
    <source>
        <dbReference type="EMBL" id="KKB62769.1"/>
    </source>
</evidence>
<sequence>MSKLTIIAYKDVALTTEVGRMEAMYNPEALSLDYAARYEEEPALNDPIQTTAFVDANAGRLDIQLIFDGSLPTHREPVEAQLSRLRSLCCVVDATSGQTRFLKIQWGSFNWHGHGYFACRMERLSVRYTLFDRDGSPLRATASLNVIEDVEPGIQRAKLGVRNPQPSVVQVIAGTGLSLMAAAQSATVGAVMVDKPPVDYLELAKANDLDHLDAIRPGQALAWPAGKGA</sequence>
<organism evidence="2 3">
    <name type="scientific">Robbsia andropogonis</name>
    <dbReference type="NCBI Taxonomy" id="28092"/>
    <lineage>
        <taxon>Bacteria</taxon>
        <taxon>Pseudomonadati</taxon>
        <taxon>Pseudomonadota</taxon>
        <taxon>Betaproteobacteria</taxon>
        <taxon>Burkholderiales</taxon>
        <taxon>Burkholderiaceae</taxon>
        <taxon>Robbsia</taxon>
    </lineage>
</organism>
<dbReference type="PATRIC" id="fig|28092.6.peg.3636"/>
<keyword evidence="3" id="KW-1185">Reference proteome</keyword>
<dbReference type="EMBL" id="LAQU01000016">
    <property type="protein sequence ID" value="KKB62769.1"/>
    <property type="molecule type" value="Genomic_DNA"/>
</dbReference>
<comment type="caution">
    <text evidence="2">The sequence shown here is derived from an EMBL/GenBank/DDBJ whole genome shotgun (WGS) entry which is preliminary data.</text>
</comment>
<proteinExistence type="predicted"/>
<protein>
    <recommendedName>
        <fullName evidence="1">Contractile injection system tube protein N-terminal domain-containing protein</fullName>
    </recommendedName>
</protein>
<dbReference type="STRING" id="28092.WM40_15400"/>
<evidence type="ECO:0000313" key="3">
    <source>
        <dbReference type="Proteomes" id="UP000033618"/>
    </source>
</evidence>
<reference evidence="2 3" key="1">
    <citation type="submission" date="2015-03" db="EMBL/GenBank/DDBJ databases">
        <title>Draft Genome Sequence of Burkholderia andropogonis type strain ICMP2807, isolated from Sorghum bicolor.</title>
        <authorList>
            <person name="Lopes-Santos L."/>
            <person name="Castro D.B."/>
            <person name="Ottoboni L.M."/>
            <person name="Park D."/>
            <person name="Weirc B.S."/>
            <person name="Destefano S.A."/>
        </authorList>
    </citation>
    <scope>NUCLEOTIDE SEQUENCE [LARGE SCALE GENOMIC DNA]</scope>
    <source>
        <strain evidence="2 3">ICMP2807</strain>
    </source>
</reference>
<dbReference type="InterPro" id="IPR045361">
    <property type="entry name" value="CIS_tube_prot_N"/>
</dbReference>